<feature type="transmembrane region" description="Helical" evidence="8">
    <location>
        <begin position="272"/>
        <end position="291"/>
    </location>
</feature>
<dbReference type="PANTHER" id="PTHR30462">
    <property type="entry name" value="INTERMEMBRANE TRANSPORT PROTEIN PQIB-RELATED"/>
    <property type="match status" value="1"/>
</dbReference>
<evidence type="ECO:0000256" key="8">
    <source>
        <dbReference type="SAM" id="Phobius"/>
    </source>
</evidence>
<proteinExistence type="inferred from homology"/>
<reference evidence="9 10" key="1">
    <citation type="submission" date="2018-08" db="EMBL/GenBank/DDBJ databases">
        <title>Neisseria zalophi ATCC BAA-2455 complete genome.</title>
        <authorList>
            <person name="Veseli I.A."/>
            <person name="Buttler R."/>
            <person name="Mascarenhas dos Santos A.C."/>
            <person name="Pombert J.-F."/>
        </authorList>
    </citation>
    <scope>NUCLEOTIDE SEQUENCE [LARGE SCALE GENOMIC DNA]</scope>
    <source>
        <strain evidence="9 10">ATCC BAA-2455</strain>
    </source>
</reference>
<evidence type="ECO:0000256" key="7">
    <source>
        <dbReference type="ARBA" id="ARBA00023136"/>
    </source>
</evidence>
<dbReference type="InterPro" id="IPR051800">
    <property type="entry name" value="PqiA-PqiB_transport"/>
</dbReference>
<evidence type="ECO:0000256" key="4">
    <source>
        <dbReference type="ARBA" id="ARBA00022519"/>
    </source>
</evidence>
<gene>
    <name evidence="9" type="ORF">D0T92_08800</name>
</gene>
<keyword evidence="3" id="KW-1003">Cell membrane</keyword>
<evidence type="ECO:0000313" key="10">
    <source>
        <dbReference type="Proteomes" id="UP000325713"/>
    </source>
</evidence>
<evidence type="ECO:0000313" key="9">
    <source>
        <dbReference type="EMBL" id="QEY26617.1"/>
    </source>
</evidence>
<keyword evidence="6 8" id="KW-1133">Transmembrane helix</keyword>
<dbReference type="Pfam" id="PF04403">
    <property type="entry name" value="PqiA"/>
    <property type="match status" value="2"/>
</dbReference>
<keyword evidence="4" id="KW-0997">Cell inner membrane</keyword>
<dbReference type="AlphaFoldDB" id="A0A5J6Q0U0"/>
<dbReference type="OrthoDB" id="9800207at2"/>
<keyword evidence="5 8" id="KW-0812">Transmembrane</keyword>
<comment type="similarity">
    <text evidence="2">Belongs to the PqiA family.</text>
</comment>
<feature type="transmembrane region" description="Helical" evidence="8">
    <location>
        <begin position="76"/>
        <end position="99"/>
    </location>
</feature>
<dbReference type="NCBIfam" id="TIGR00155">
    <property type="entry name" value="pqiA_fam"/>
    <property type="match status" value="1"/>
</dbReference>
<evidence type="ECO:0000256" key="5">
    <source>
        <dbReference type="ARBA" id="ARBA00022692"/>
    </source>
</evidence>
<evidence type="ECO:0000256" key="6">
    <source>
        <dbReference type="ARBA" id="ARBA00022989"/>
    </source>
</evidence>
<dbReference type="InterPro" id="IPR007498">
    <property type="entry name" value="PqiA-like"/>
</dbReference>
<feature type="transmembrane region" description="Helical" evidence="8">
    <location>
        <begin position="365"/>
        <end position="383"/>
    </location>
</feature>
<dbReference type="InterPro" id="IPR005219">
    <property type="entry name" value="PqiA-like_proteobact"/>
</dbReference>
<dbReference type="Gene3D" id="2.20.28.160">
    <property type="match status" value="1"/>
</dbReference>
<dbReference type="EMBL" id="CP031700">
    <property type="protein sequence ID" value="QEY26617.1"/>
    <property type="molecule type" value="Genomic_DNA"/>
</dbReference>
<protein>
    <submittedName>
        <fullName evidence="9">Paraquat-inducible protein A</fullName>
    </submittedName>
</protein>
<keyword evidence="10" id="KW-1185">Reference proteome</keyword>
<dbReference type="Proteomes" id="UP000325713">
    <property type="component" value="Chromosome"/>
</dbReference>
<dbReference type="KEGG" id="nzl:D0T92_08800"/>
<feature type="transmembrane region" description="Helical" evidence="8">
    <location>
        <begin position="395"/>
        <end position="413"/>
    </location>
</feature>
<evidence type="ECO:0000256" key="3">
    <source>
        <dbReference type="ARBA" id="ARBA00022475"/>
    </source>
</evidence>
<evidence type="ECO:0000256" key="2">
    <source>
        <dbReference type="ARBA" id="ARBA00007555"/>
    </source>
</evidence>
<organism evidence="9 10">
    <name type="scientific">Neisseria zalophi</name>
    <dbReference type="NCBI Taxonomy" id="640030"/>
    <lineage>
        <taxon>Bacteria</taxon>
        <taxon>Pseudomonadati</taxon>
        <taxon>Pseudomonadota</taxon>
        <taxon>Betaproteobacteria</taxon>
        <taxon>Neisseriales</taxon>
        <taxon>Neisseriaceae</taxon>
        <taxon>Neisseria</taxon>
    </lineage>
</organism>
<feature type="transmembrane region" description="Helical" evidence="8">
    <location>
        <begin position="187"/>
        <end position="204"/>
    </location>
</feature>
<name>A0A5J6Q0U0_9NEIS</name>
<feature type="transmembrane region" description="Helical" evidence="8">
    <location>
        <begin position="119"/>
        <end position="144"/>
    </location>
</feature>
<accession>A0A5J6Q0U0</accession>
<dbReference type="GO" id="GO:0005886">
    <property type="term" value="C:plasma membrane"/>
    <property type="evidence" value="ECO:0007669"/>
    <property type="project" value="UniProtKB-SubCell"/>
</dbReference>
<feature type="transmembrane region" description="Helical" evidence="8">
    <location>
        <begin position="164"/>
        <end position="181"/>
    </location>
</feature>
<comment type="subcellular location">
    <subcellularLocation>
        <location evidence="1">Cell inner membrane</location>
        <topology evidence="1">Multi-pass membrane protein</topology>
    </subcellularLocation>
</comment>
<keyword evidence="7 8" id="KW-0472">Membrane</keyword>
<evidence type="ECO:0000256" key="1">
    <source>
        <dbReference type="ARBA" id="ARBA00004429"/>
    </source>
</evidence>
<sequence>MKKVKFINHYRWRAYPPSLNADLPAHTVDCPECGQRISLPRLKRGQEAHCPRCGHEIVDVGKNPYIAPLAYATASLILMVFVYSMTFVTVTLAGITSILSLPSMMKQLIVSDFGFLAEVMFVLTFGSPLVFLLFCLYVYLALLFDKVFPGLSYATRTLVRLRHFIMVDVFFISTLVAYIKLSSVAEVSLGAAFYLMLALALMLIRTSVSISEHWVYYKINQILGRNAIEAPSEERVCCSRCLYFREKTEATCGVCGADLYHRRPKSLSMSTAFLVAAVLLYIPANLLPIMISSNPTVVQANTIFNGIVYMWEEGDKLIAAIIFSASILVPGAKIVLLIVLNLSAHYGLPANSKTMLKIYHFTDSVGKWSMIDIFVIIILMSSFHSYMARVVPGQAAVYFCLVVILTMLSAYFFDPRLLWDKSRYSKTITDRPSENVSDTQYTYD</sequence>
<dbReference type="PANTHER" id="PTHR30462:SF3">
    <property type="entry name" value="INTERMEMBRANE TRANSPORT PROTEIN PQIA"/>
    <property type="match status" value="1"/>
</dbReference>
<feature type="transmembrane region" description="Helical" evidence="8">
    <location>
        <begin position="317"/>
        <end position="344"/>
    </location>
</feature>